<sequence>METYWRSRDPLTHAPAEPVQGDYDVVVVGAGITGLSTAVMLAARGSRVAVLEARHVGAGTTGASTAKVSVLQGRRQSEIATTQSLELLAHYVAGGRAGQDWLLAYCAQHGVAVQRPDAVTYAASPEELAAVEDEQRVCESVGLAVTWRSRTDGPFPFAGGVVLAEQAQLNPLELLTALAADATALGVTVFTDARVTDVDDGPDHLVTTRRGSVRAQRVVLATGIPVADRGGFFARVSPERSYALALRVPDLKQSDMYLSAGAPLRSIRTTPGATGETLLVGGNSHPVGRGGSELAASRALADWALRHYPDGEITHRWSAQDYHPVDALPYVGRLTPSSDRVLIATGFAKWGLTTGVAAAEVLTGLIDAGAPAWADAFASWSSHEVAGTGAAMKQNATVAAALVGDRVSALRSLPDAAPLEGVGCVGRAAGLHPAAVSTVDGVTRTVSATCTHLGGVVHWNDAEETWDCPLHGSRFTPAGVVLEGPATADLSRPD</sequence>
<dbReference type="AlphaFoldDB" id="A0A7M4DNI5"/>
<dbReference type="PRINTS" id="PR00162">
    <property type="entry name" value="RIESKE"/>
</dbReference>
<keyword evidence="7" id="KW-0560">Oxidoreductase</keyword>
<keyword evidence="2" id="KW-0479">Metal-binding</keyword>
<evidence type="ECO:0000256" key="1">
    <source>
        <dbReference type="ARBA" id="ARBA00022714"/>
    </source>
</evidence>
<dbReference type="Gene3D" id="2.102.10.10">
    <property type="entry name" value="Rieske [2Fe-2S] iron-sulphur domain"/>
    <property type="match status" value="1"/>
</dbReference>
<dbReference type="GO" id="GO:0046872">
    <property type="term" value="F:metal ion binding"/>
    <property type="evidence" value="ECO:0007669"/>
    <property type="project" value="UniProtKB-KW"/>
</dbReference>
<dbReference type="InterPro" id="IPR006076">
    <property type="entry name" value="FAD-dep_OxRdtase"/>
</dbReference>
<dbReference type="EMBL" id="CACRYJ010000054">
    <property type="protein sequence ID" value="VZO39015.1"/>
    <property type="molecule type" value="Genomic_DNA"/>
</dbReference>
<dbReference type="Gene3D" id="3.30.9.10">
    <property type="entry name" value="D-Amino Acid Oxidase, subunit A, domain 2"/>
    <property type="match status" value="1"/>
</dbReference>
<evidence type="ECO:0000256" key="4">
    <source>
        <dbReference type="ARBA" id="ARBA00023014"/>
    </source>
</evidence>
<dbReference type="GO" id="GO:0051537">
    <property type="term" value="F:2 iron, 2 sulfur cluster binding"/>
    <property type="evidence" value="ECO:0007669"/>
    <property type="project" value="UniProtKB-KW"/>
</dbReference>
<reference evidence="7 8" key="1">
    <citation type="submission" date="2019-11" db="EMBL/GenBank/DDBJ databases">
        <authorList>
            <person name="Criscuolo A."/>
        </authorList>
    </citation>
    <scope>NUCLEOTIDE SEQUENCE [LARGE SCALE GENOMIC DNA]</scope>
    <source>
        <strain evidence="7">CIP111667</strain>
    </source>
</reference>
<dbReference type="Gene3D" id="3.50.50.60">
    <property type="entry name" value="FAD/NAD(P)-binding domain"/>
    <property type="match status" value="1"/>
</dbReference>
<keyword evidence="1" id="KW-0001">2Fe-2S</keyword>
<dbReference type="Pfam" id="PF01266">
    <property type="entry name" value="DAO"/>
    <property type="match status" value="1"/>
</dbReference>
<dbReference type="InterPro" id="IPR036922">
    <property type="entry name" value="Rieske_2Fe-2S_sf"/>
</dbReference>
<comment type="caution">
    <text evidence="7">The sequence shown here is derived from an EMBL/GenBank/DDBJ whole genome shotgun (WGS) entry which is preliminary data.</text>
</comment>
<proteinExistence type="predicted"/>
<keyword evidence="3" id="KW-0408">Iron</keyword>
<dbReference type="RefSeq" id="WP_156742376.1">
    <property type="nucleotide sequence ID" value="NZ_CACRYJ010000054.1"/>
</dbReference>
<name>A0A7M4DNI5_9MICO</name>
<dbReference type="PROSITE" id="PS51296">
    <property type="entry name" value="RIESKE"/>
    <property type="match status" value="1"/>
</dbReference>
<organism evidence="7 8">
    <name type="scientific">Occultella aeris</name>
    <dbReference type="NCBI Taxonomy" id="2761496"/>
    <lineage>
        <taxon>Bacteria</taxon>
        <taxon>Bacillati</taxon>
        <taxon>Actinomycetota</taxon>
        <taxon>Actinomycetes</taxon>
        <taxon>Micrococcales</taxon>
        <taxon>Ruaniaceae</taxon>
        <taxon>Occultella</taxon>
    </lineage>
</organism>
<evidence type="ECO:0000313" key="8">
    <source>
        <dbReference type="Proteomes" id="UP000419743"/>
    </source>
</evidence>
<dbReference type="PANTHER" id="PTHR13847">
    <property type="entry name" value="SARCOSINE DEHYDROGENASE-RELATED"/>
    <property type="match status" value="1"/>
</dbReference>
<dbReference type="Pfam" id="PF00355">
    <property type="entry name" value="Rieske"/>
    <property type="match status" value="1"/>
</dbReference>
<evidence type="ECO:0000256" key="3">
    <source>
        <dbReference type="ARBA" id="ARBA00023004"/>
    </source>
</evidence>
<dbReference type="InterPro" id="IPR017941">
    <property type="entry name" value="Rieske_2Fe-2S"/>
</dbReference>
<dbReference type="InterPro" id="IPR005805">
    <property type="entry name" value="Rieske_Fe-S_prot_C"/>
</dbReference>
<dbReference type="GO" id="GO:0016020">
    <property type="term" value="C:membrane"/>
    <property type="evidence" value="ECO:0007669"/>
    <property type="project" value="InterPro"/>
</dbReference>
<dbReference type="Proteomes" id="UP000419743">
    <property type="component" value="Unassembled WGS sequence"/>
</dbReference>
<dbReference type="InterPro" id="IPR036188">
    <property type="entry name" value="FAD/NAD-bd_sf"/>
</dbReference>
<dbReference type="SUPFAM" id="SSF50022">
    <property type="entry name" value="ISP domain"/>
    <property type="match status" value="1"/>
</dbReference>
<evidence type="ECO:0000256" key="5">
    <source>
        <dbReference type="ARBA" id="ARBA00023157"/>
    </source>
</evidence>
<feature type="domain" description="Rieske" evidence="6">
    <location>
        <begin position="410"/>
        <end position="494"/>
    </location>
</feature>
<keyword evidence="4" id="KW-0411">Iron-sulfur</keyword>
<accession>A0A7M4DNI5</accession>
<dbReference type="PANTHER" id="PTHR13847:SF274">
    <property type="entry name" value="RIESKE 2FE-2S IRON-SULFUR PROTEIN YHFW-RELATED"/>
    <property type="match status" value="1"/>
</dbReference>
<dbReference type="EC" id="1.10.9.1" evidence="7"/>
<dbReference type="GO" id="GO:0005737">
    <property type="term" value="C:cytoplasm"/>
    <property type="evidence" value="ECO:0007669"/>
    <property type="project" value="TreeGrafter"/>
</dbReference>
<dbReference type="GO" id="GO:0016705">
    <property type="term" value="F:oxidoreductase activity, acting on paired donors, with incorporation or reduction of molecular oxygen"/>
    <property type="evidence" value="ECO:0007669"/>
    <property type="project" value="UniProtKB-ARBA"/>
</dbReference>
<keyword evidence="5" id="KW-1015">Disulfide bond</keyword>
<evidence type="ECO:0000259" key="6">
    <source>
        <dbReference type="PROSITE" id="PS51296"/>
    </source>
</evidence>
<evidence type="ECO:0000256" key="2">
    <source>
        <dbReference type="ARBA" id="ARBA00022723"/>
    </source>
</evidence>
<dbReference type="GO" id="GO:0004497">
    <property type="term" value="F:monooxygenase activity"/>
    <property type="evidence" value="ECO:0007669"/>
    <property type="project" value="UniProtKB-ARBA"/>
</dbReference>
<gene>
    <name evidence="7" type="primary">petC_2</name>
    <name evidence="7" type="ORF">HALOF300_03715</name>
</gene>
<dbReference type="SUPFAM" id="SSF51905">
    <property type="entry name" value="FAD/NAD(P)-binding domain"/>
    <property type="match status" value="1"/>
</dbReference>
<keyword evidence="8" id="KW-1185">Reference proteome</keyword>
<protein>
    <submittedName>
        <fullName evidence="7">Cytochrome b6-f complex iron-sulfur subunit</fullName>
        <ecNumber evidence="7">1.10.9.1</ecNumber>
    </submittedName>
</protein>
<evidence type="ECO:0000313" key="7">
    <source>
        <dbReference type="EMBL" id="VZO39015.1"/>
    </source>
</evidence>